<keyword evidence="1 4" id="KW-0489">Methyltransferase</keyword>
<dbReference type="EMBL" id="LTDL01000037">
    <property type="protein sequence ID" value="OAG30160.1"/>
    <property type="molecule type" value="Genomic_DNA"/>
</dbReference>
<evidence type="ECO:0000256" key="4">
    <source>
        <dbReference type="PROSITE-ProRule" id="PRU01024"/>
    </source>
</evidence>
<dbReference type="GO" id="GO:0006396">
    <property type="term" value="P:RNA processing"/>
    <property type="evidence" value="ECO:0007669"/>
    <property type="project" value="InterPro"/>
</dbReference>
<dbReference type="Proteomes" id="UP000185944">
    <property type="component" value="Unassembled WGS sequence"/>
</dbReference>
<dbReference type="CDD" id="cd02440">
    <property type="entry name" value="AdoMet_MTases"/>
    <property type="match status" value="1"/>
</dbReference>
<dbReference type="PROSITE" id="PS51687">
    <property type="entry name" value="SAM_MT_RNA_M5U"/>
    <property type="match status" value="1"/>
</dbReference>
<proteinExistence type="inferred from homology"/>
<evidence type="ECO:0000313" key="7">
    <source>
        <dbReference type="Proteomes" id="UP000185944"/>
    </source>
</evidence>
<dbReference type="InterPro" id="IPR030390">
    <property type="entry name" value="MeTrfase_TrmA_AS"/>
</dbReference>
<feature type="active site" evidence="5">
    <location>
        <position position="409"/>
    </location>
</feature>
<gene>
    <name evidence="6" type="ORF">NEDG_01743</name>
</gene>
<dbReference type="GO" id="GO:0003723">
    <property type="term" value="F:RNA binding"/>
    <property type="evidence" value="ECO:0007669"/>
    <property type="project" value="TreeGrafter"/>
</dbReference>
<keyword evidence="2 4" id="KW-0808">Transferase</keyword>
<protein>
    <submittedName>
        <fullName evidence="6">tRNA (Uracil-5-)-methyltransferase</fullName>
    </submittedName>
</protein>
<dbReference type="GO" id="GO:0008173">
    <property type="term" value="F:RNA methyltransferase activity"/>
    <property type="evidence" value="ECO:0007669"/>
    <property type="project" value="InterPro"/>
</dbReference>
<sequence>MANETYTWKAHNIKKAVKRQEFLQSVEKCLGTKEFSLAYKDNNRTAILITKMDTLPPIIVKSQELTLKRKDSERKEVKDIVTPLNHLSYDEQLASKVASVEKFAAKLGCASIEIVKSPQETGYRNKCEFTFGFEDGKPALGFRPGKYTDAPNNVANPSGCAFNTGAEMLGIVARINQHISTTTDLVYDRISQTGHLRVLLIRRIGQALIGVLQVNVSSNEEAVKVPEILAFIEFLPIEHVYVESNCTTFEGFRTTSVLHKVKGPETEYTETLNNSTFRVSPMGFFQINIPVAEIMCQTIQKEITTSTILDICCGAGLLGISTAKGTSNAVIGIEISPDAVKDAQENARVNQIKAKYYCGSVEQIIDSGIKEIQTGCTALLDPPRAGLSLKLIKKITDTPSISEIFYISCSYTQAKESIEEITKGGFKLERVHVLDMFPFTPAVECIFHYKRAEN</sequence>
<dbReference type="InterPro" id="IPR029063">
    <property type="entry name" value="SAM-dependent_MTases_sf"/>
</dbReference>
<dbReference type="GeneID" id="93648093"/>
<feature type="binding site" evidence="4">
    <location>
        <position position="334"/>
    </location>
    <ligand>
        <name>S-adenosyl-L-methionine</name>
        <dbReference type="ChEBI" id="CHEBI:59789"/>
    </ligand>
</feature>
<comment type="caution">
    <text evidence="4">Lacks conserved residue(s) required for the propagation of feature annotation.</text>
</comment>
<evidence type="ECO:0000256" key="5">
    <source>
        <dbReference type="PROSITE-ProRule" id="PRU10015"/>
    </source>
</evidence>
<keyword evidence="7" id="KW-1185">Reference proteome</keyword>
<evidence type="ECO:0000313" key="6">
    <source>
        <dbReference type="EMBL" id="OAG30160.1"/>
    </source>
</evidence>
<dbReference type="AlphaFoldDB" id="A0A177EFH1"/>
<evidence type="ECO:0000256" key="1">
    <source>
        <dbReference type="ARBA" id="ARBA00022603"/>
    </source>
</evidence>
<name>A0A177EFH1_9MICR</name>
<feature type="binding site" evidence="4">
    <location>
        <position position="381"/>
    </location>
    <ligand>
        <name>S-adenosyl-L-methionine</name>
        <dbReference type="ChEBI" id="CHEBI:59789"/>
    </ligand>
</feature>
<dbReference type="OrthoDB" id="10250660at2759"/>
<dbReference type="Gene3D" id="3.40.50.150">
    <property type="entry name" value="Vaccinia Virus protein VP39"/>
    <property type="match status" value="1"/>
</dbReference>
<evidence type="ECO:0000256" key="2">
    <source>
        <dbReference type="ARBA" id="ARBA00022679"/>
    </source>
</evidence>
<comment type="caution">
    <text evidence="6">The sequence shown here is derived from an EMBL/GenBank/DDBJ whole genome shotgun (WGS) entry which is preliminary data.</text>
</comment>
<dbReference type="InterPro" id="IPR045850">
    <property type="entry name" value="TRM2_met"/>
</dbReference>
<dbReference type="InterPro" id="IPR010280">
    <property type="entry name" value="U5_MeTrfase_fam"/>
</dbReference>
<feature type="binding site" evidence="4">
    <location>
        <position position="286"/>
    </location>
    <ligand>
        <name>S-adenosyl-L-methionine</name>
        <dbReference type="ChEBI" id="CHEBI:59789"/>
    </ligand>
</feature>
<reference evidence="6 7" key="1">
    <citation type="submission" date="2016-02" db="EMBL/GenBank/DDBJ databases">
        <title>Discovery of a natural microsporidian pathogen with a broad tissue tropism in Caenorhabditis elegans.</title>
        <authorList>
            <person name="Luallen R.J."/>
            <person name="Reinke A.W."/>
            <person name="Tong L."/>
            <person name="Botts M.R."/>
            <person name="Felix M.-A."/>
            <person name="Troemel E.R."/>
        </authorList>
    </citation>
    <scope>NUCLEOTIDE SEQUENCE [LARGE SCALE GENOMIC DNA]</scope>
    <source>
        <strain evidence="6 7">JUm2807</strain>
    </source>
</reference>
<comment type="similarity">
    <text evidence="4">Belongs to the class I-like SAM-binding methyltransferase superfamily. RNA M5U methyltransferase family.</text>
</comment>
<dbReference type="VEuPathDB" id="MicrosporidiaDB:NEDG_01743"/>
<dbReference type="PANTHER" id="PTHR45904:SF2">
    <property type="entry name" value="TRNA (URACIL-5-)-METHYLTRANSFERASE HOMOLOG A"/>
    <property type="match status" value="1"/>
</dbReference>
<evidence type="ECO:0000256" key="3">
    <source>
        <dbReference type="ARBA" id="ARBA00022691"/>
    </source>
</evidence>
<keyword evidence="3 4" id="KW-0949">S-adenosyl-L-methionine</keyword>
<feature type="active site" description="Nucleophile" evidence="4">
    <location>
        <position position="409"/>
    </location>
</feature>
<dbReference type="RefSeq" id="XP_067544635.1">
    <property type="nucleotide sequence ID" value="XM_067689161.1"/>
</dbReference>
<dbReference type="SUPFAM" id="SSF53335">
    <property type="entry name" value="S-adenosyl-L-methionine-dependent methyltransferases"/>
    <property type="match status" value="1"/>
</dbReference>
<dbReference type="Gene3D" id="2.40.50.1070">
    <property type="match status" value="1"/>
</dbReference>
<dbReference type="PANTHER" id="PTHR45904">
    <property type="entry name" value="TRNA (URACIL-5-)-METHYLTRANSFERASE"/>
    <property type="match status" value="1"/>
</dbReference>
<dbReference type="PROSITE" id="PS01230">
    <property type="entry name" value="TRMA_1"/>
    <property type="match status" value="1"/>
</dbReference>
<dbReference type="STRING" id="1805483.A0A177EFH1"/>
<dbReference type="GO" id="GO:0032259">
    <property type="term" value="P:methylation"/>
    <property type="evidence" value="ECO:0007669"/>
    <property type="project" value="UniProtKB-KW"/>
</dbReference>
<dbReference type="Pfam" id="PF05958">
    <property type="entry name" value="tRNA_U5-meth_tr"/>
    <property type="match status" value="1"/>
</dbReference>
<organism evidence="6 7">
    <name type="scientific">Nematocida displodere</name>
    <dbReference type="NCBI Taxonomy" id="1805483"/>
    <lineage>
        <taxon>Eukaryota</taxon>
        <taxon>Fungi</taxon>
        <taxon>Fungi incertae sedis</taxon>
        <taxon>Microsporidia</taxon>
        <taxon>Nematocida</taxon>
    </lineage>
</organism>
<accession>A0A177EFH1</accession>